<evidence type="ECO:0000313" key="1">
    <source>
        <dbReference type="EMBL" id="EXI66521.1"/>
    </source>
</evidence>
<gene>
    <name evidence="1" type="ORF">AW08_02635</name>
</gene>
<dbReference type="AlphaFoldDB" id="A0A011MVC7"/>
<dbReference type="Proteomes" id="UP000020218">
    <property type="component" value="Unassembled WGS sequence"/>
</dbReference>
<proteinExistence type="predicted"/>
<evidence type="ECO:0000313" key="2">
    <source>
        <dbReference type="Proteomes" id="UP000020218"/>
    </source>
</evidence>
<sequence>MIVAVARMTSSGAPPAKSCVLAICAEPAKMTQLIARAWPAVSPALLAAAPQTRPKGRMLMLIGTKARRPSINSARSPGTCGTGRFCE</sequence>
<comment type="caution">
    <text evidence="1">The sequence shown here is derived from an EMBL/GenBank/DDBJ whole genome shotgun (WGS) entry which is preliminary data.</text>
</comment>
<name>A0A011MVC7_9PROT</name>
<reference evidence="1" key="1">
    <citation type="submission" date="2014-02" db="EMBL/GenBank/DDBJ databases">
        <title>Expanding our view of genomic diversity in Candidatus Accumulibacter clades.</title>
        <authorList>
            <person name="Skennerton C.T."/>
            <person name="Barr J.J."/>
            <person name="Slater F.R."/>
            <person name="Bond P.L."/>
            <person name="Tyson G.W."/>
        </authorList>
    </citation>
    <scope>NUCLEOTIDE SEQUENCE [LARGE SCALE GENOMIC DNA]</scope>
</reference>
<accession>A0A011MVC7</accession>
<organism evidence="1 2">
    <name type="scientific">Candidatus Accumulibacter adjunctus</name>
    <dbReference type="NCBI Taxonomy" id="1454001"/>
    <lineage>
        <taxon>Bacteria</taxon>
        <taxon>Pseudomonadati</taxon>
        <taxon>Pseudomonadota</taxon>
        <taxon>Betaproteobacteria</taxon>
        <taxon>Candidatus Accumulibacter</taxon>
    </lineage>
</organism>
<dbReference type="EMBL" id="JFAX01000015">
    <property type="protein sequence ID" value="EXI66521.1"/>
    <property type="molecule type" value="Genomic_DNA"/>
</dbReference>
<protein>
    <submittedName>
        <fullName evidence="1">Uncharacterized protein</fullName>
    </submittedName>
</protein>
<keyword evidence="2" id="KW-1185">Reference proteome</keyword>